<accession>A0ABS1TNG6</accession>
<keyword evidence="1" id="KW-0472">Membrane</keyword>
<feature type="transmembrane region" description="Helical" evidence="1">
    <location>
        <begin position="48"/>
        <end position="68"/>
    </location>
</feature>
<organism evidence="2 3">
    <name type="scientific">Neobacillus paridis</name>
    <dbReference type="NCBI Taxonomy" id="2803862"/>
    <lineage>
        <taxon>Bacteria</taxon>
        <taxon>Bacillati</taxon>
        <taxon>Bacillota</taxon>
        <taxon>Bacilli</taxon>
        <taxon>Bacillales</taxon>
        <taxon>Bacillaceae</taxon>
        <taxon>Neobacillus</taxon>
    </lineage>
</organism>
<dbReference type="RefSeq" id="WP_202653387.1">
    <property type="nucleotide sequence ID" value="NZ_JAESWB010000134.1"/>
</dbReference>
<comment type="caution">
    <text evidence="2">The sequence shown here is derived from an EMBL/GenBank/DDBJ whole genome shotgun (WGS) entry which is preliminary data.</text>
</comment>
<keyword evidence="3" id="KW-1185">Reference proteome</keyword>
<name>A0ABS1TNG6_9BACI</name>
<evidence type="ECO:0000313" key="3">
    <source>
        <dbReference type="Proteomes" id="UP000623967"/>
    </source>
</evidence>
<evidence type="ECO:0000313" key="2">
    <source>
        <dbReference type="EMBL" id="MBL4952108.1"/>
    </source>
</evidence>
<keyword evidence="1" id="KW-0812">Transmembrane</keyword>
<dbReference type="EMBL" id="JAESWB010000134">
    <property type="protein sequence ID" value="MBL4952108.1"/>
    <property type="molecule type" value="Genomic_DNA"/>
</dbReference>
<reference evidence="2 3" key="1">
    <citation type="submission" date="2021-01" db="EMBL/GenBank/DDBJ databases">
        <title>Genome public.</title>
        <authorList>
            <person name="Liu C."/>
            <person name="Sun Q."/>
        </authorList>
    </citation>
    <scope>NUCLEOTIDE SEQUENCE [LARGE SCALE GENOMIC DNA]</scope>
    <source>
        <strain evidence="2 3">YIM B02564</strain>
    </source>
</reference>
<protein>
    <submittedName>
        <fullName evidence="2">Uncharacterized protein</fullName>
    </submittedName>
</protein>
<feature type="transmembrane region" description="Helical" evidence="1">
    <location>
        <begin position="75"/>
        <end position="94"/>
    </location>
</feature>
<evidence type="ECO:0000256" key="1">
    <source>
        <dbReference type="SAM" id="Phobius"/>
    </source>
</evidence>
<dbReference type="Proteomes" id="UP000623967">
    <property type="component" value="Unassembled WGS sequence"/>
</dbReference>
<gene>
    <name evidence="2" type="ORF">JK635_07775</name>
</gene>
<proteinExistence type="predicted"/>
<sequence length="108" mass="12043">MLVYVGSFFPKEFVLIGLLFSLFIKFLPVGHVLVGLGLASIIGPIFTLTPSLEIAMMVICITSGFVISPKLSNEYPLLYIIFLLIGLSMIWLNWDYLLSIFANFLPVP</sequence>
<keyword evidence="1" id="KW-1133">Transmembrane helix</keyword>
<feature type="transmembrane region" description="Helical" evidence="1">
    <location>
        <begin position="12"/>
        <end position="42"/>
    </location>
</feature>